<keyword evidence="2" id="KW-1185">Reference proteome</keyword>
<comment type="caution">
    <text evidence="1">The sequence shown here is derived from an EMBL/GenBank/DDBJ whole genome shotgun (WGS) entry which is preliminary data.</text>
</comment>
<dbReference type="AlphaFoldDB" id="A0AAP0IAY8"/>
<reference evidence="1 2" key="1">
    <citation type="submission" date="2024-01" db="EMBL/GenBank/DDBJ databases">
        <title>Genome assemblies of Stephania.</title>
        <authorList>
            <person name="Yang L."/>
        </authorList>
    </citation>
    <scope>NUCLEOTIDE SEQUENCE [LARGE SCALE GENOMIC DNA]</scope>
    <source>
        <strain evidence="1">JXDWG</strain>
        <tissue evidence="1">Leaf</tissue>
    </source>
</reference>
<gene>
    <name evidence="1" type="ORF">Scep_019469</name>
</gene>
<accession>A0AAP0IAY8</accession>
<sequence>MWVLGVLCSSSGSTWFFEVIHERDWYDPSFLRSHTTRSRVKVKANLKPTRLELPPLPDRGAHQALSAALGRSFVALKSEEVKMVKEVLLLKSSDSSSSSSSTTTTTTACGLGGYAVHYSLSCGVDLRFSVLDHQIWFKFGCAAVVSDCFALLRTSSLQGRRISKVEFLKSRKWAIKLKAKLQRRRQKLTHTTSDHPVDDEVVYYKVAGECPKGRVYGLGSLGRKKRRYADLDASTSKVLAQRGMGNFMILRVQVWLCKAAVSDCFALLRTSSLQDDVYRK</sequence>
<dbReference type="Proteomes" id="UP001419268">
    <property type="component" value="Unassembled WGS sequence"/>
</dbReference>
<protein>
    <submittedName>
        <fullName evidence="1">Uncharacterized protein</fullName>
    </submittedName>
</protein>
<dbReference type="EMBL" id="JBBNAG010000008">
    <property type="protein sequence ID" value="KAK9111950.1"/>
    <property type="molecule type" value="Genomic_DNA"/>
</dbReference>
<evidence type="ECO:0000313" key="1">
    <source>
        <dbReference type="EMBL" id="KAK9111950.1"/>
    </source>
</evidence>
<name>A0AAP0IAY8_9MAGN</name>
<proteinExistence type="predicted"/>
<evidence type="ECO:0000313" key="2">
    <source>
        <dbReference type="Proteomes" id="UP001419268"/>
    </source>
</evidence>
<organism evidence="1 2">
    <name type="scientific">Stephania cephalantha</name>
    <dbReference type="NCBI Taxonomy" id="152367"/>
    <lineage>
        <taxon>Eukaryota</taxon>
        <taxon>Viridiplantae</taxon>
        <taxon>Streptophyta</taxon>
        <taxon>Embryophyta</taxon>
        <taxon>Tracheophyta</taxon>
        <taxon>Spermatophyta</taxon>
        <taxon>Magnoliopsida</taxon>
        <taxon>Ranunculales</taxon>
        <taxon>Menispermaceae</taxon>
        <taxon>Menispermoideae</taxon>
        <taxon>Cissampelideae</taxon>
        <taxon>Stephania</taxon>
    </lineage>
</organism>